<sequence>MTPRSIKELRGWIAEMHNRLGNIKFSEMVSLAESVGRTKRPGSSPPMYVSPLKGRRALPIHFHPGCMKKGTARASLNIIEGDIDAWELQIEEDTR</sequence>
<reference evidence="1 2" key="1">
    <citation type="journal article" date="2020" name="ISME J.">
        <title>Enrichment and physiological characterization of a novel comammox Nitrospira indicates ammonium inhibition of complete nitrification.</title>
        <authorList>
            <person name="Sakoula D."/>
            <person name="Koch H."/>
            <person name="Frank J."/>
            <person name="Jetten M.S.M."/>
            <person name="van Kessel M.A.H.J."/>
            <person name="Lucker S."/>
        </authorList>
    </citation>
    <scope>NUCLEOTIDE SEQUENCE [LARGE SCALE GENOMIC DNA]</scope>
    <source>
        <strain evidence="1">Comreactor17</strain>
    </source>
</reference>
<organism evidence="1 2">
    <name type="scientific">Candidatus Nitrospira kreftii</name>
    <dbReference type="NCBI Taxonomy" id="2652173"/>
    <lineage>
        <taxon>Bacteria</taxon>
        <taxon>Pseudomonadati</taxon>
        <taxon>Nitrospirota</taxon>
        <taxon>Nitrospiria</taxon>
        <taxon>Nitrospirales</taxon>
        <taxon>Nitrospiraceae</taxon>
        <taxon>Nitrospira</taxon>
    </lineage>
</organism>
<evidence type="ECO:0000313" key="2">
    <source>
        <dbReference type="Proteomes" id="UP000593737"/>
    </source>
</evidence>
<dbReference type="EMBL" id="CP047423">
    <property type="protein sequence ID" value="QPD04932.1"/>
    <property type="molecule type" value="Genomic_DNA"/>
</dbReference>
<proteinExistence type="predicted"/>
<evidence type="ECO:0000313" key="1">
    <source>
        <dbReference type="EMBL" id="QPD04932.1"/>
    </source>
</evidence>
<protein>
    <submittedName>
        <fullName evidence="1">Uncharacterized protein</fullName>
    </submittedName>
</protein>
<accession>A0A7S8FFH9</accession>
<dbReference type="Proteomes" id="UP000593737">
    <property type="component" value="Chromosome"/>
</dbReference>
<name>A0A7S8FFH9_9BACT</name>
<dbReference type="AlphaFoldDB" id="A0A7S8FFH9"/>
<gene>
    <name evidence="1" type="ORF">Nkreftii_002706</name>
</gene>
<dbReference type="KEGG" id="nkf:Nkreftii_002706"/>